<feature type="non-terminal residue" evidence="1">
    <location>
        <position position="1"/>
    </location>
</feature>
<gene>
    <name evidence="1" type="ORF">ALC60_02477</name>
</gene>
<organism evidence="1 2">
    <name type="scientific">Mycetomoellerius zeteki</name>
    <dbReference type="NCBI Taxonomy" id="64791"/>
    <lineage>
        <taxon>Eukaryota</taxon>
        <taxon>Metazoa</taxon>
        <taxon>Ecdysozoa</taxon>
        <taxon>Arthropoda</taxon>
        <taxon>Hexapoda</taxon>
        <taxon>Insecta</taxon>
        <taxon>Pterygota</taxon>
        <taxon>Neoptera</taxon>
        <taxon>Endopterygota</taxon>
        <taxon>Hymenoptera</taxon>
        <taxon>Apocrita</taxon>
        <taxon>Aculeata</taxon>
        <taxon>Formicoidea</taxon>
        <taxon>Formicidae</taxon>
        <taxon>Myrmicinae</taxon>
        <taxon>Mycetomoellerius</taxon>
    </lineage>
</organism>
<dbReference type="STRING" id="64791.A0A151XDS0"/>
<protein>
    <submittedName>
        <fullName evidence="1">Uncharacterized protein</fullName>
    </submittedName>
</protein>
<dbReference type="Pfam" id="PF24664">
    <property type="entry name" value="Monjiviricetes_fusion"/>
    <property type="match status" value="2"/>
</dbReference>
<dbReference type="EMBL" id="KQ982258">
    <property type="protein sequence ID" value="KYQ58524.1"/>
    <property type="molecule type" value="Genomic_DNA"/>
</dbReference>
<dbReference type="Proteomes" id="UP000075809">
    <property type="component" value="Unassembled WGS sequence"/>
</dbReference>
<evidence type="ECO:0000313" key="1">
    <source>
        <dbReference type="EMBL" id="KYQ58524.1"/>
    </source>
</evidence>
<keyword evidence="2" id="KW-1185">Reference proteome</keyword>
<evidence type="ECO:0000313" key="2">
    <source>
        <dbReference type="Proteomes" id="UP000075809"/>
    </source>
</evidence>
<accession>A0A151XDS0</accession>
<reference evidence="1 2" key="1">
    <citation type="submission" date="2015-09" db="EMBL/GenBank/DDBJ databases">
        <title>Trachymyrmex zeteki WGS genome.</title>
        <authorList>
            <person name="Nygaard S."/>
            <person name="Hu H."/>
            <person name="Boomsma J."/>
            <person name="Zhang G."/>
        </authorList>
    </citation>
    <scope>NUCLEOTIDE SEQUENCE [LARGE SCALE GENOMIC DNA]</scope>
    <source>
        <strain evidence="1">Tzet28-1</strain>
        <tissue evidence="1">Whole body</tissue>
    </source>
</reference>
<name>A0A151XDS0_9HYME</name>
<dbReference type="AlphaFoldDB" id="A0A151XDS0"/>
<proteinExistence type="predicted"/>
<sequence>ILYEGIATKLAPRKNQTAPIIYTVTTQDTTFALTKTGDVDIYKLAQTEHPKLFILETQKGRTFNTKTKVAIENLDIFLYVNSKFIYVEKHIKTQLTQLYRDIMEQKCALERQVLQNALTLASIAPDEMAYRITREPGYTAIATGEVIHLVKCIPVEVKLRHVEQCYQELPIVHGNTSLFLTPRSRIITRTGTQRDCSDLLPTMYKIHGAWFRITPKPIEVLAPPIIQPLTKPKWHYVSPTSLATSGIYNPNDIDRLRSHIMFPVEKPSMLNTLARGALGGAIQPGTVSLSTPLDEDSINRIAESAGAKLWAGFIIRIASAEVDRIQQNTTNLRSITLAGSASVDGRCTGAQYTDGYGTWENVLVQATVRITLNSIDAPIKRSTRQVILPSGTRCSLTPGYCMDSNGAESYWPPLPIDHCHFDQYNILYEGLATKLSSKKNQSTPTIYTVTTQDTTFALTKTSDIDVCGYKLAQTEHPKLFILETQKGRTFNSRTKVAVENLDIFLYVNSKFIYVEKHIKTTHAIIPRHHGTEVRA</sequence>